<feature type="transmembrane region" description="Helical" evidence="1">
    <location>
        <begin position="97"/>
        <end position="125"/>
    </location>
</feature>
<keyword evidence="1" id="KW-1133">Transmembrane helix</keyword>
<feature type="transmembrane region" description="Helical" evidence="1">
    <location>
        <begin position="145"/>
        <end position="165"/>
    </location>
</feature>
<dbReference type="RefSeq" id="WP_233052734.1">
    <property type="nucleotide sequence ID" value="NZ_JAIMJA010000009.1"/>
</dbReference>
<dbReference type="EMBL" id="JAIMJA010000009">
    <property type="protein sequence ID" value="MCE2595241.1"/>
    <property type="molecule type" value="Genomic_DNA"/>
</dbReference>
<gene>
    <name evidence="2" type="ORF">K6Y31_10485</name>
</gene>
<accession>A0ABS8WCA5</accession>
<protein>
    <submittedName>
        <fullName evidence="2">Paraquat-inducible protein A</fullName>
    </submittedName>
</protein>
<evidence type="ECO:0000313" key="2">
    <source>
        <dbReference type="EMBL" id="MCE2595241.1"/>
    </source>
</evidence>
<feature type="transmembrane region" description="Helical" evidence="1">
    <location>
        <begin position="172"/>
        <end position="193"/>
    </location>
</feature>
<comment type="caution">
    <text evidence="2">The sequence shown here is derived from an EMBL/GenBank/DDBJ whole genome shotgun (WGS) entry which is preliminary data.</text>
</comment>
<sequence length="208" mass="23493">MAMNKYNETLVACEHCDLLQVKQRLQLGQIATCPRCGSRLYFNSSCSPMSMLALTLTALILLFPANLYPLLSMTMVGSTETASLSQATLKIFHEGNYFVAFLIFFCSTIAPFLMLLSLCCASFVISFNLQTRWLKQLLKWVDYLTHWSMLEVYLVSFLVALIKLVDLADIELGVGLVCFCLLMIINSLVLSYYDSNSYWQRVPIDAVS</sequence>
<keyword evidence="1" id="KW-0812">Transmembrane</keyword>
<organism evidence="2 3">
    <name type="scientific">Motilimonas cestriensis</name>
    <dbReference type="NCBI Taxonomy" id="2742685"/>
    <lineage>
        <taxon>Bacteria</taxon>
        <taxon>Pseudomonadati</taxon>
        <taxon>Pseudomonadota</taxon>
        <taxon>Gammaproteobacteria</taxon>
        <taxon>Alteromonadales</taxon>
        <taxon>Alteromonadales genera incertae sedis</taxon>
        <taxon>Motilimonas</taxon>
    </lineage>
</organism>
<evidence type="ECO:0000313" key="3">
    <source>
        <dbReference type="Proteomes" id="UP001201273"/>
    </source>
</evidence>
<feature type="transmembrane region" description="Helical" evidence="1">
    <location>
        <begin position="51"/>
        <end position="76"/>
    </location>
</feature>
<keyword evidence="3" id="KW-1185">Reference proteome</keyword>
<dbReference type="Pfam" id="PF04403">
    <property type="entry name" value="PqiA"/>
    <property type="match status" value="1"/>
</dbReference>
<evidence type="ECO:0000256" key="1">
    <source>
        <dbReference type="SAM" id="Phobius"/>
    </source>
</evidence>
<dbReference type="InterPro" id="IPR007498">
    <property type="entry name" value="PqiA-like"/>
</dbReference>
<proteinExistence type="predicted"/>
<name>A0ABS8WCA5_9GAMM</name>
<keyword evidence="1" id="KW-0472">Membrane</keyword>
<reference evidence="2 3" key="1">
    <citation type="journal article" date="2022" name="Environ. Microbiol. Rep.">
        <title>Eco-phylogenetic analyses reveal divergent evolution of vitamin B12 metabolism in the marine bacterial family 'Psychromonadaceae'.</title>
        <authorList>
            <person name="Jin X."/>
            <person name="Yang Y."/>
            <person name="Cao H."/>
            <person name="Gao B."/>
            <person name="Zhao Z."/>
        </authorList>
    </citation>
    <scope>NUCLEOTIDE SEQUENCE [LARGE SCALE GENOMIC DNA]</scope>
    <source>
        <strain evidence="2 3">MKS20</strain>
    </source>
</reference>
<dbReference type="Proteomes" id="UP001201273">
    <property type="component" value="Unassembled WGS sequence"/>
</dbReference>